<comment type="subcellular location">
    <subcellularLocation>
        <location evidence="1">Membrane</location>
        <topology evidence="1">Single-pass type I membrane protein</topology>
    </subcellularLocation>
</comment>
<dbReference type="PROSITE" id="PS00108">
    <property type="entry name" value="PROTEIN_KINASE_ST"/>
    <property type="match status" value="1"/>
</dbReference>
<evidence type="ECO:0000256" key="2">
    <source>
        <dbReference type="ARBA" id="ARBA00012513"/>
    </source>
</evidence>
<reference evidence="21" key="1">
    <citation type="submission" date="2023-10" db="EMBL/GenBank/DDBJ databases">
        <title>Chromosome-level genome of the transformable northern wattle, Acacia crassicarpa.</title>
        <authorList>
            <person name="Massaro I."/>
            <person name="Sinha N.R."/>
            <person name="Poethig S."/>
            <person name="Leichty A.R."/>
        </authorList>
    </citation>
    <scope>NUCLEOTIDE SEQUENCE</scope>
    <source>
        <strain evidence="21">Acra3RX</strain>
        <tissue evidence="21">Leaf</tissue>
    </source>
</reference>
<keyword evidence="4" id="KW-0245">EGF-like domain</keyword>
<evidence type="ECO:0000256" key="13">
    <source>
        <dbReference type="ARBA" id="ARBA00023157"/>
    </source>
</evidence>
<dbReference type="PANTHER" id="PTHR27009">
    <property type="entry name" value="RUST RESISTANCE KINASE LR10-RELATED"/>
    <property type="match status" value="1"/>
</dbReference>
<evidence type="ECO:0000256" key="5">
    <source>
        <dbReference type="ARBA" id="ARBA00022679"/>
    </source>
</evidence>
<dbReference type="FunFam" id="3.30.200.20:FF:000059">
    <property type="entry name" value="S-receptor-like serine/threonine-protein kinase"/>
    <property type="match status" value="1"/>
</dbReference>
<dbReference type="InterPro" id="IPR008271">
    <property type="entry name" value="Ser/Thr_kinase_AS"/>
</dbReference>
<name>A0AAE1MHV0_9FABA</name>
<keyword evidence="22" id="KW-1185">Reference proteome</keyword>
<dbReference type="InterPro" id="IPR011009">
    <property type="entry name" value="Kinase-like_dom_sf"/>
</dbReference>
<comment type="catalytic activity">
    <reaction evidence="17">
        <text>L-seryl-[protein] + ATP = O-phospho-L-seryl-[protein] + ADP + H(+)</text>
        <dbReference type="Rhea" id="RHEA:17989"/>
        <dbReference type="Rhea" id="RHEA-COMP:9863"/>
        <dbReference type="Rhea" id="RHEA-COMP:11604"/>
        <dbReference type="ChEBI" id="CHEBI:15378"/>
        <dbReference type="ChEBI" id="CHEBI:29999"/>
        <dbReference type="ChEBI" id="CHEBI:30616"/>
        <dbReference type="ChEBI" id="CHEBI:83421"/>
        <dbReference type="ChEBI" id="CHEBI:456216"/>
        <dbReference type="EC" id="2.7.11.1"/>
    </reaction>
</comment>
<evidence type="ECO:0000256" key="14">
    <source>
        <dbReference type="ARBA" id="ARBA00023170"/>
    </source>
</evidence>
<dbReference type="InterPro" id="IPR045874">
    <property type="entry name" value="LRK10/LRL21-25-like"/>
</dbReference>
<comment type="caution">
    <text evidence="21">The sequence shown here is derived from an EMBL/GenBank/DDBJ whole genome shotgun (WGS) entry which is preliminary data.</text>
</comment>
<feature type="chain" id="PRO_5042054836" description="non-specific serine/threonine protein kinase" evidence="19">
    <location>
        <begin position="21"/>
        <end position="634"/>
    </location>
</feature>
<keyword evidence="11 18" id="KW-1133">Transmembrane helix</keyword>
<evidence type="ECO:0000256" key="15">
    <source>
        <dbReference type="ARBA" id="ARBA00023180"/>
    </source>
</evidence>
<dbReference type="GO" id="GO:0016020">
    <property type="term" value="C:membrane"/>
    <property type="evidence" value="ECO:0007669"/>
    <property type="project" value="UniProtKB-SubCell"/>
</dbReference>
<evidence type="ECO:0000256" key="4">
    <source>
        <dbReference type="ARBA" id="ARBA00022536"/>
    </source>
</evidence>
<dbReference type="InterPro" id="IPR001245">
    <property type="entry name" value="Ser-Thr/Tyr_kinase_cat_dom"/>
</dbReference>
<keyword evidence="3" id="KW-0723">Serine/threonine-protein kinase</keyword>
<dbReference type="GO" id="GO:0004674">
    <property type="term" value="F:protein serine/threonine kinase activity"/>
    <property type="evidence" value="ECO:0007669"/>
    <property type="project" value="UniProtKB-KW"/>
</dbReference>
<evidence type="ECO:0000256" key="12">
    <source>
        <dbReference type="ARBA" id="ARBA00023136"/>
    </source>
</evidence>
<evidence type="ECO:0000313" key="22">
    <source>
        <dbReference type="Proteomes" id="UP001293593"/>
    </source>
</evidence>
<dbReference type="Gene3D" id="3.30.200.20">
    <property type="entry name" value="Phosphorylase Kinase, domain 1"/>
    <property type="match status" value="1"/>
</dbReference>
<evidence type="ECO:0000259" key="20">
    <source>
        <dbReference type="PROSITE" id="PS50011"/>
    </source>
</evidence>
<evidence type="ECO:0000256" key="17">
    <source>
        <dbReference type="ARBA" id="ARBA00048679"/>
    </source>
</evidence>
<keyword evidence="14" id="KW-0675">Receptor</keyword>
<keyword evidence="7 19" id="KW-0732">Signal</keyword>
<evidence type="ECO:0000256" key="16">
    <source>
        <dbReference type="ARBA" id="ARBA00047899"/>
    </source>
</evidence>
<evidence type="ECO:0000256" key="9">
    <source>
        <dbReference type="ARBA" id="ARBA00022777"/>
    </source>
</evidence>
<organism evidence="21 22">
    <name type="scientific">Acacia crassicarpa</name>
    <name type="common">northern wattle</name>
    <dbReference type="NCBI Taxonomy" id="499986"/>
    <lineage>
        <taxon>Eukaryota</taxon>
        <taxon>Viridiplantae</taxon>
        <taxon>Streptophyta</taxon>
        <taxon>Embryophyta</taxon>
        <taxon>Tracheophyta</taxon>
        <taxon>Spermatophyta</taxon>
        <taxon>Magnoliopsida</taxon>
        <taxon>eudicotyledons</taxon>
        <taxon>Gunneridae</taxon>
        <taxon>Pentapetalae</taxon>
        <taxon>rosids</taxon>
        <taxon>fabids</taxon>
        <taxon>Fabales</taxon>
        <taxon>Fabaceae</taxon>
        <taxon>Caesalpinioideae</taxon>
        <taxon>mimosoid clade</taxon>
        <taxon>Acacieae</taxon>
        <taxon>Acacia</taxon>
    </lineage>
</organism>
<protein>
    <recommendedName>
        <fullName evidence="2">non-specific serine/threonine protein kinase</fullName>
        <ecNumber evidence="2">2.7.11.1</ecNumber>
    </recommendedName>
</protein>
<evidence type="ECO:0000256" key="7">
    <source>
        <dbReference type="ARBA" id="ARBA00022729"/>
    </source>
</evidence>
<evidence type="ECO:0000256" key="19">
    <source>
        <dbReference type="SAM" id="SignalP"/>
    </source>
</evidence>
<accession>A0AAE1MHV0</accession>
<evidence type="ECO:0000256" key="8">
    <source>
        <dbReference type="ARBA" id="ARBA00022741"/>
    </source>
</evidence>
<dbReference type="Proteomes" id="UP001293593">
    <property type="component" value="Unassembled WGS sequence"/>
</dbReference>
<comment type="catalytic activity">
    <reaction evidence="16">
        <text>L-threonyl-[protein] + ATP = O-phospho-L-threonyl-[protein] + ADP + H(+)</text>
        <dbReference type="Rhea" id="RHEA:46608"/>
        <dbReference type="Rhea" id="RHEA-COMP:11060"/>
        <dbReference type="Rhea" id="RHEA-COMP:11605"/>
        <dbReference type="ChEBI" id="CHEBI:15378"/>
        <dbReference type="ChEBI" id="CHEBI:30013"/>
        <dbReference type="ChEBI" id="CHEBI:30616"/>
        <dbReference type="ChEBI" id="CHEBI:61977"/>
        <dbReference type="ChEBI" id="CHEBI:456216"/>
        <dbReference type="EC" id="2.7.11.1"/>
    </reaction>
</comment>
<dbReference type="AlphaFoldDB" id="A0AAE1MHV0"/>
<keyword evidence="8" id="KW-0547">Nucleotide-binding</keyword>
<evidence type="ECO:0000256" key="18">
    <source>
        <dbReference type="SAM" id="Phobius"/>
    </source>
</evidence>
<proteinExistence type="predicted"/>
<keyword evidence="13" id="KW-1015">Disulfide bond</keyword>
<dbReference type="PROSITE" id="PS50011">
    <property type="entry name" value="PROTEIN_KINASE_DOM"/>
    <property type="match status" value="1"/>
</dbReference>
<dbReference type="SUPFAM" id="SSF56112">
    <property type="entry name" value="Protein kinase-like (PK-like)"/>
    <property type="match status" value="1"/>
</dbReference>
<gene>
    <name evidence="21" type="ORF">QN277_003883</name>
</gene>
<evidence type="ECO:0000313" key="21">
    <source>
        <dbReference type="EMBL" id="KAK4260816.1"/>
    </source>
</evidence>
<keyword evidence="5" id="KW-0808">Transferase</keyword>
<evidence type="ECO:0000256" key="1">
    <source>
        <dbReference type="ARBA" id="ARBA00004479"/>
    </source>
</evidence>
<dbReference type="EC" id="2.7.11.1" evidence="2"/>
<dbReference type="Pfam" id="PF07714">
    <property type="entry name" value="PK_Tyr_Ser-Thr"/>
    <property type="match status" value="1"/>
</dbReference>
<dbReference type="FunFam" id="1.10.510.10:FF:000590">
    <property type="entry name" value="PR5-like receptor kinase"/>
    <property type="match status" value="1"/>
</dbReference>
<feature type="domain" description="Protein kinase" evidence="20">
    <location>
        <begin position="315"/>
        <end position="598"/>
    </location>
</feature>
<feature type="transmembrane region" description="Helical" evidence="18">
    <location>
        <begin position="253"/>
        <end position="275"/>
    </location>
</feature>
<evidence type="ECO:0000256" key="11">
    <source>
        <dbReference type="ARBA" id="ARBA00022989"/>
    </source>
</evidence>
<dbReference type="GO" id="GO:0005524">
    <property type="term" value="F:ATP binding"/>
    <property type="evidence" value="ECO:0007669"/>
    <property type="project" value="UniProtKB-KW"/>
</dbReference>
<keyword evidence="15" id="KW-0325">Glycoprotein</keyword>
<evidence type="ECO:0000256" key="3">
    <source>
        <dbReference type="ARBA" id="ARBA00022527"/>
    </source>
</evidence>
<sequence>MVSIQVFCLLLLSFFWVADAAKCPPSFNCGDLGNKIQFPFTSLHCRDCGLFVIHGCDDIEEPNAPKFIKYKEEWVDVLELDQFTITIKDDDLQRHLLSNSCSVFTYSLRPFTNSDFASYHIQNNFTMFVCNPGLNLKPIESYFKNRTESPYYRFDDCSSEEEIIFYRKSRYYDDGGDDVVSRFLNSSCKTVQLPISKNSVVDNPFAFLSENITINIQLTSQCEFCHEVHGGQCQLDSHGSFHCAKEKKRKVKLLVAEAVSASAAVGILLVLGFCLRRHFYKKQNQTHLIIEQFLEEHGHLAAKRYTYLEVKKATNNFKNKLGQGAFGSVYKGRLSDGNLVTVKVLTELNNDGEEFINEVSSISVTSHVNIVGLLGFCLEGSKRALIYEYMSNGSIDKYIQKQNDSSKMNLQLTSKAIYNIAIGVARGLEYLHRGCNTRILHLDIKPHNILLDDDFCPKISDFGLAKICPTNKDSIVSLLGARGTAGYIAPEVFSRNFGGVSHKSDVYSYGMMLLEIVGGRKKMNMEVEGSSEIFMPHWIHQRLKSNQELRLDCIKNERDRELIKKIVIVSLWCIQIEPSNRPAMKKVVDMMEGGLELLELPPLPVLSLPPITSTSQSVLEDPVFGSFFSISLNS</sequence>
<evidence type="ECO:0000256" key="6">
    <source>
        <dbReference type="ARBA" id="ARBA00022692"/>
    </source>
</evidence>
<dbReference type="SMART" id="SM00220">
    <property type="entry name" value="S_TKc"/>
    <property type="match status" value="1"/>
</dbReference>
<dbReference type="Gene3D" id="1.10.510.10">
    <property type="entry name" value="Transferase(Phosphotransferase) domain 1"/>
    <property type="match status" value="1"/>
</dbReference>
<keyword evidence="9" id="KW-0418">Kinase</keyword>
<dbReference type="EMBL" id="JAWXYG010000010">
    <property type="protein sequence ID" value="KAK4260816.1"/>
    <property type="molecule type" value="Genomic_DNA"/>
</dbReference>
<keyword evidence="10" id="KW-0067">ATP-binding</keyword>
<keyword evidence="12 18" id="KW-0472">Membrane</keyword>
<evidence type="ECO:0000256" key="10">
    <source>
        <dbReference type="ARBA" id="ARBA00022840"/>
    </source>
</evidence>
<keyword evidence="6 18" id="KW-0812">Transmembrane</keyword>
<feature type="signal peptide" evidence="19">
    <location>
        <begin position="1"/>
        <end position="20"/>
    </location>
</feature>
<dbReference type="InterPro" id="IPR000719">
    <property type="entry name" value="Prot_kinase_dom"/>
</dbReference>